<reference evidence="1 2" key="1">
    <citation type="submission" date="2019-02" db="EMBL/GenBank/DDBJ databases">
        <title>Deep-cultivation of Planctomycetes and their phenomic and genomic characterization uncovers novel biology.</title>
        <authorList>
            <person name="Wiegand S."/>
            <person name="Jogler M."/>
            <person name="Boedeker C."/>
            <person name="Pinto D."/>
            <person name="Vollmers J."/>
            <person name="Rivas-Marin E."/>
            <person name="Kohn T."/>
            <person name="Peeters S.H."/>
            <person name="Heuer A."/>
            <person name="Rast P."/>
            <person name="Oberbeckmann S."/>
            <person name="Bunk B."/>
            <person name="Jeske O."/>
            <person name="Meyerdierks A."/>
            <person name="Storesund J.E."/>
            <person name="Kallscheuer N."/>
            <person name="Luecker S."/>
            <person name="Lage O.M."/>
            <person name="Pohl T."/>
            <person name="Merkel B.J."/>
            <person name="Hornburger P."/>
            <person name="Mueller R.-W."/>
            <person name="Bruemmer F."/>
            <person name="Labrenz M."/>
            <person name="Spormann A.M."/>
            <person name="Op den Camp H."/>
            <person name="Overmann J."/>
            <person name="Amann R."/>
            <person name="Jetten M.S.M."/>
            <person name="Mascher T."/>
            <person name="Medema M.H."/>
            <person name="Devos D.P."/>
            <person name="Kaster A.-K."/>
            <person name="Ovreas L."/>
            <person name="Rohde M."/>
            <person name="Galperin M.Y."/>
            <person name="Jogler C."/>
        </authorList>
    </citation>
    <scope>NUCLEOTIDE SEQUENCE [LARGE SCALE GENOMIC DNA]</scope>
    <source>
        <strain evidence="1 2">Mal52</strain>
    </source>
</reference>
<evidence type="ECO:0000313" key="1">
    <source>
        <dbReference type="EMBL" id="QDU47582.1"/>
    </source>
</evidence>
<gene>
    <name evidence="1" type="ORF">Mal52_61170</name>
</gene>
<name>A0A517ZYL1_9PLAN</name>
<keyword evidence="2" id="KW-1185">Reference proteome</keyword>
<organism evidence="1 2">
    <name type="scientific">Symmachiella dynata</name>
    <dbReference type="NCBI Taxonomy" id="2527995"/>
    <lineage>
        <taxon>Bacteria</taxon>
        <taxon>Pseudomonadati</taxon>
        <taxon>Planctomycetota</taxon>
        <taxon>Planctomycetia</taxon>
        <taxon>Planctomycetales</taxon>
        <taxon>Planctomycetaceae</taxon>
        <taxon>Symmachiella</taxon>
    </lineage>
</organism>
<dbReference type="KEGG" id="sdyn:Mal52_61170"/>
<sequence length="40" mass="4702">MVFFARDFDLFIEYRLDHLDALVNMGSFGNSFPLAVFVMR</sequence>
<evidence type="ECO:0000313" key="2">
    <source>
        <dbReference type="Proteomes" id="UP000319383"/>
    </source>
</evidence>
<dbReference type="AlphaFoldDB" id="A0A517ZYL1"/>
<dbReference type="EMBL" id="CP036276">
    <property type="protein sequence ID" value="QDU47582.1"/>
    <property type="molecule type" value="Genomic_DNA"/>
</dbReference>
<protein>
    <submittedName>
        <fullName evidence="1">Uncharacterized protein</fullName>
    </submittedName>
</protein>
<accession>A0A517ZYL1</accession>
<dbReference type="Proteomes" id="UP000319383">
    <property type="component" value="Chromosome"/>
</dbReference>
<proteinExistence type="predicted"/>